<dbReference type="InterPro" id="IPR050950">
    <property type="entry name" value="HTH-type_LysR_regulators"/>
</dbReference>
<dbReference type="PRINTS" id="PR00039">
    <property type="entry name" value="HTHLYSR"/>
</dbReference>
<keyword evidence="4" id="KW-0804">Transcription</keyword>
<dbReference type="Pfam" id="PF03466">
    <property type="entry name" value="LysR_substrate"/>
    <property type="match status" value="1"/>
</dbReference>
<dbReference type="Gene3D" id="3.40.190.290">
    <property type="match status" value="1"/>
</dbReference>
<dbReference type="SUPFAM" id="SSF53850">
    <property type="entry name" value="Periplasmic binding protein-like II"/>
    <property type="match status" value="1"/>
</dbReference>
<evidence type="ECO:0000256" key="4">
    <source>
        <dbReference type="ARBA" id="ARBA00023163"/>
    </source>
</evidence>
<keyword evidence="3" id="KW-0238">DNA-binding</keyword>
<dbReference type="Pfam" id="PF00126">
    <property type="entry name" value="HTH_1"/>
    <property type="match status" value="1"/>
</dbReference>
<evidence type="ECO:0000259" key="5">
    <source>
        <dbReference type="PROSITE" id="PS50931"/>
    </source>
</evidence>
<name>A0A9D2LA18_9FIRM</name>
<dbReference type="PANTHER" id="PTHR30419">
    <property type="entry name" value="HTH-TYPE TRANSCRIPTIONAL REGULATOR YBHD"/>
    <property type="match status" value="1"/>
</dbReference>
<protein>
    <submittedName>
        <fullName evidence="6">LysR family transcriptional regulator</fullName>
    </submittedName>
</protein>
<evidence type="ECO:0000256" key="1">
    <source>
        <dbReference type="ARBA" id="ARBA00009437"/>
    </source>
</evidence>
<keyword evidence="2" id="KW-0805">Transcription regulation</keyword>
<comment type="caution">
    <text evidence="6">The sequence shown here is derived from an EMBL/GenBank/DDBJ whole genome shotgun (WGS) entry which is preliminary data.</text>
</comment>
<dbReference type="Proteomes" id="UP000886804">
    <property type="component" value="Unassembled WGS sequence"/>
</dbReference>
<reference evidence="6" key="2">
    <citation type="submission" date="2021-04" db="EMBL/GenBank/DDBJ databases">
        <authorList>
            <person name="Gilroy R."/>
        </authorList>
    </citation>
    <scope>NUCLEOTIDE SEQUENCE</scope>
    <source>
        <strain evidence="6">CHK188-4685</strain>
    </source>
</reference>
<dbReference type="Gene3D" id="1.10.10.10">
    <property type="entry name" value="Winged helix-like DNA-binding domain superfamily/Winged helix DNA-binding domain"/>
    <property type="match status" value="1"/>
</dbReference>
<gene>
    <name evidence="6" type="ORF">H9716_13010</name>
</gene>
<evidence type="ECO:0000313" key="7">
    <source>
        <dbReference type="Proteomes" id="UP000886804"/>
    </source>
</evidence>
<reference evidence="6" key="1">
    <citation type="journal article" date="2021" name="PeerJ">
        <title>Extensive microbial diversity within the chicken gut microbiome revealed by metagenomics and culture.</title>
        <authorList>
            <person name="Gilroy R."/>
            <person name="Ravi A."/>
            <person name="Getino M."/>
            <person name="Pursley I."/>
            <person name="Horton D.L."/>
            <person name="Alikhan N.F."/>
            <person name="Baker D."/>
            <person name="Gharbi K."/>
            <person name="Hall N."/>
            <person name="Watson M."/>
            <person name="Adriaenssens E.M."/>
            <person name="Foster-Nyarko E."/>
            <person name="Jarju S."/>
            <person name="Secka A."/>
            <person name="Antonio M."/>
            <person name="Oren A."/>
            <person name="Chaudhuri R.R."/>
            <person name="La Ragione R."/>
            <person name="Hildebrand F."/>
            <person name="Pallen M.J."/>
        </authorList>
    </citation>
    <scope>NUCLEOTIDE SEQUENCE</scope>
    <source>
        <strain evidence="6">CHK188-4685</strain>
    </source>
</reference>
<dbReference type="GO" id="GO:0005829">
    <property type="term" value="C:cytosol"/>
    <property type="evidence" value="ECO:0007669"/>
    <property type="project" value="TreeGrafter"/>
</dbReference>
<dbReference type="GO" id="GO:0003700">
    <property type="term" value="F:DNA-binding transcription factor activity"/>
    <property type="evidence" value="ECO:0007669"/>
    <property type="project" value="InterPro"/>
</dbReference>
<feature type="domain" description="HTH lysR-type" evidence="5">
    <location>
        <begin position="1"/>
        <end position="58"/>
    </location>
</feature>
<dbReference type="CDD" id="cd05466">
    <property type="entry name" value="PBP2_LTTR_substrate"/>
    <property type="match status" value="1"/>
</dbReference>
<dbReference type="EMBL" id="DWYS01000155">
    <property type="protein sequence ID" value="HJB08759.1"/>
    <property type="molecule type" value="Genomic_DNA"/>
</dbReference>
<sequence length="307" mass="34830">MDIKALRYFLEVAREGNITRAAKKLCIAQPPLSRQLQKLEEELGVQLLIRGKRRIELTEEGKFLKQQAEEIIALVERTEYQLGMIKSSTYGSISIAVTESCGAGVMCALIQRFHDKYPNIRFHILAGSGDEVNQRMEQNQADIGIMREPFDMEKYDREFLKSEPWIAVMGKGSPLAKEKGKNIPLAMLSSEALMIPSRIPLQEEINSWFNDMARERNIFCIYNSPAAVIPLVENGAAVAICPESVKSFTGGRRLVYKRIVEPKKDSSIYLIKKRRQMMPLAAQLFWEFARKYRAGGEQTSPSGPLRL</sequence>
<dbReference type="AlphaFoldDB" id="A0A9D2LA18"/>
<dbReference type="PROSITE" id="PS50931">
    <property type="entry name" value="HTH_LYSR"/>
    <property type="match status" value="1"/>
</dbReference>
<accession>A0A9D2LA18</accession>
<evidence type="ECO:0000256" key="2">
    <source>
        <dbReference type="ARBA" id="ARBA00023015"/>
    </source>
</evidence>
<dbReference type="InterPro" id="IPR036390">
    <property type="entry name" value="WH_DNA-bd_sf"/>
</dbReference>
<dbReference type="SUPFAM" id="SSF46785">
    <property type="entry name" value="Winged helix' DNA-binding domain"/>
    <property type="match status" value="1"/>
</dbReference>
<comment type="similarity">
    <text evidence="1">Belongs to the LysR transcriptional regulatory family.</text>
</comment>
<dbReference type="GO" id="GO:0003677">
    <property type="term" value="F:DNA binding"/>
    <property type="evidence" value="ECO:0007669"/>
    <property type="project" value="UniProtKB-KW"/>
</dbReference>
<dbReference type="InterPro" id="IPR000847">
    <property type="entry name" value="LysR_HTH_N"/>
</dbReference>
<evidence type="ECO:0000256" key="3">
    <source>
        <dbReference type="ARBA" id="ARBA00023125"/>
    </source>
</evidence>
<evidence type="ECO:0000313" key="6">
    <source>
        <dbReference type="EMBL" id="HJB08759.1"/>
    </source>
</evidence>
<proteinExistence type="inferred from homology"/>
<dbReference type="InterPro" id="IPR036388">
    <property type="entry name" value="WH-like_DNA-bd_sf"/>
</dbReference>
<organism evidence="6 7">
    <name type="scientific">Candidatus Enterocloster faecavium</name>
    <dbReference type="NCBI Taxonomy" id="2838560"/>
    <lineage>
        <taxon>Bacteria</taxon>
        <taxon>Bacillati</taxon>
        <taxon>Bacillota</taxon>
        <taxon>Clostridia</taxon>
        <taxon>Lachnospirales</taxon>
        <taxon>Lachnospiraceae</taxon>
        <taxon>Enterocloster</taxon>
    </lineage>
</organism>
<dbReference type="PANTHER" id="PTHR30419:SF8">
    <property type="entry name" value="NITROGEN ASSIMILATION TRANSCRIPTIONAL ACTIVATOR-RELATED"/>
    <property type="match status" value="1"/>
</dbReference>
<dbReference type="FunFam" id="1.10.10.10:FF:000001">
    <property type="entry name" value="LysR family transcriptional regulator"/>
    <property type="match status" value="1"/>
</dbReference>
<dbReference type="InterPro" id="IPR005119">
    <property type="entry name" value="LysR_subst-bd"/>
</dbReference>